<dbReference type="RefSeq" id="WP_048860169.1">
    <property type="nucleotide sequence ID" value="NZ_BANB01000086.1"/>
</dbReference>
<organism evidence="1 2">
    <name type="scientific">Acidisphaera rubrifaciens HS-AP3</name>
    <dbReference type="NCBI Taxonomy" id="1231350"/>
    <lineage>
        <taxon>Bacteria</taxon>
        <taxon>Pseudomonadati</taxon>
        <taxon>Pseudomonadota</taxon>
        <taxon>Alphaproteobacteria</taxon>
        <taxon>Acetobacterales</taxon>
        <taxon>Acetobacteraceae</taxon>
        <taxon>Acidisphaera</taxon>
    </lineage>
</organism>
<accession>A0A0D6P599</accession>
<evidence type="ECO:0000313" key="2">
    <source>
        <dbReference type="Proteomes" id="UP000032680"/>
    </source>
</evidence>
<dbReference type="AlphaFoldDB" id="A0A0D6P599"/>
<name>A0A0D6P599_9PROT</name>
<dbReference type="InterPro" id="IPR021145">
    <property type="entry name" value="Portal_protein_SPP1_Gp6-like"/>
</dbReference>
<reference evidence="1 2" key="1">
    <citation type="submission" date="2012-11" db="EMBL/GenBank/DDBJ databases">
        <title>Whole genome sequence of Acidisphaera rubrifaciens HS-AP3.</title>
        <authorList>
            <person name="Azuma Y."/>
            <person name="Higashiura N."/>
            <person name="Hirakawa H."/>
            <person name="Matsushita K."/>
        </authorList>
    </citation>
    <scope>NUCLEOTIDE SEQUENCE [LARGE SCALE GENOMIC DNA]</scope>
    <source>
        <strain evidence="1 2">HS-AP3</strain>
    </source>
</reference>
<keyword evidence="2" id="KW-1185">Reference proteome</keyword>
<sequence length="472" mass="52199">MFDTLCDLVPRDRDLSARARTLDILRRVLDGTIYDVLHYQFHEERTAGGEYVPLRARRPSVRYGLCRVVVEDSVALLFSEGHFPTVACADRTLAGRIADLVKETRLNQLMIEAAIRGSVGSVAILMRVLRGRVYFSVLDTAHLSPVWDHEAPDTLIAVTERYKVSGHLLAESGYDIADPGAVYWFTRRWDDDEETWYVPLVVGADSAPVVDEARSVRHGLGFVPLVWVRNLPGPSATGSPLDGACTFRPAVETSIEIDYQLSQAGRGLKYSSDPTLIIKEPASADGELVKGGGNALVLSEKGDAKLLEIGGTASAAVIDYVRTLREFALESVHGSRVNPDRLTAAQSGRALEMLNQGLIWLADNLRVSYGEGALVALIRMVLRAAQVYRLRILGAELDRPDPDERITLKWPRWYPLTAEDRLRDAQTLTALVANGTISRETALQAVADAYDIEDIEAERGRVTNDRRNNRKP</sequence>
<dbReference type="OrthoDB" id="7240946at2"/>
<dbReference type="Pfam" id="PF05133">
    <property type="entry name" value="SPP1_portal"/>
    <property type="match status" value="1"/>
</dbReference>
<gene>
    <name evidence="1" type="ORF">Asru_0086_44</name>
</gene>
<dbReference type="EMBL" id="BANB01000086">
    <property type="protein sequence ID" value="GAN76368.1"/>
    <property type="molecule type" value="Genomic_DNA"/>
</dbReference>
<protein>
    <submittedName>
        <fullName evidence="1">Phage portal protein</fullName>
    </submittedName>
</protein>
<proteinExistence type="predicted"/>
<comment type="caution">
    <text evidence="1">The sequence shown here is derived from an EMBL/GenBank/DDBJ whole genome shotgun (WGS) entry which is preliminary data.</text>
</comment>
<evidence type="ECO:0000313" key="1">
    <source>
        <dbReference type="EMBL" id="GAN76368.1"/>
    </source>
</evidence>
<dbReference type="Proteomes" id="UP000032680">
    <property type="component" value="Unassembled WGS sequence"/>
</dbReference>